<dbReference type="Pfam" id="PF08240">
    <property type="entry name" value="ADH_N"/>
    <property type="match status" value="1"/>
</dbReference>
<feature type="domain" description="Enoyl reductase (ER)" evidence="1">
    <location>
        <begin position="15"/>
        <end position="312"/>
    </location>
</feature>
<organism evidence="2 3">
    <name type="scientific">Dictyobacter formicarum</name>
    <dbReference type="NCBI Taxonomy" id="2778368"/>
    <lineage>
        <taxon>Bacteria</taxon>
        <taxon>Bacillati</taxon>
        <taxon>Chloroflexota</taxon>
        <taxon>Ktedonobacteria</taxon>
        <taxon>Ktedonobacterales</taxon>
        <taxon>Dictyobacteraceae</taxon>
        <taxon>Dictyobacter</taxon>
    </lineage>
</organism>
<comment type="caution">
    <text evidence="2">The sequence shown here is derived from an EMBL/GenBank/DDBJ whole genome shotgun (WGS) entry which is preliminary data.</text>
</comment>
<keyword evidence="3" id="KW-1185">Reference proteome</keyword>
<name>A0ABQ3VME2_9CHLR</name>
<proteinExistence type="predicted"/>
<dbReference type="SMART" id="SM00829">
    <property type="entry name" value="PKS_ER"/>
    <property type="match status" value="1"/>
</dbReference>
<dbReference type="PANTHER" id="PTHR44013">
    <property type="entry name" value="ZINC-TYPE ALCOHOL DEHYDROGENASE-LIKE PROTEIN C16A3.02C"/>
    <property type="match status" value="1"/>
</dbReference>
<dbReference type="InterPro" id="IPR013154">
    <property type="entry name" value="ADH-like_N"/>
</dbReference>
<dbReference type="InterPro" id="IPR020843">
    <property type="entry name" value="ER"/>
</dbReference>
<dbReference type="InterPro" id="IPR011032">
    <property type="entry name" value="GroES-like_sf"/>
</dbReference>
<dbReference type="Pfam" id="PF13602">
    <property type="entry name" value="ADH_zinc_N_2"/>
    <property type="match status" value="1"/>
</dbReference>
<dbReference type="InterPro" id="IPR002364">
    <property type="entry name" value="Quin_OxRdtase/zeta-crystal_CS"/>
</dbReference>
<evidence type="ECO:0000259" key="1">
    <source>
        <dbReference type="SMART" id="SM00829"/>
    </source>
</evidence>
<evidence type="ECO:0000313" key="2">
    <source>
        <dbReference type="EMBL" id="GHO87377.1"/>
    </source>
</evidence>
<gene>
    <name evidence="2" type="ORF">KSZ_53830</name>
</gene>
<dbReference type="Gene3D" id="3.90.180.10">
    <property type="entry name" value="Medium-chain alcohol dehydrogenases, catalytic domain"/>
    <property type="match status" value="1"/>
</dbReference>
<accession>A0ABQ3VME2</accession>
<dbReference type="SUPFAM" id="SSF51735">
    <property type="entry name" value="NAD(P)-binding Rossmann-fold domains"/>
    <property type="match status" value="1"/>
</dbReference>
<dbReference type="EMBL" id="BNJJ01000017">
    <property type="protein sequence ID" value="GHO87377.1"/>
    <property type="molecule type" value="Genomic_DNA"/>
</dbReference>
<evidence type="ECO:0000313" key="3">
    <source>
        <dbReference type="Proteomes" id="UP000635565"/>
    </source>
</evidence>
<dbReference type="PROSITE" id="PS01162">
    <property type="entry name" value="QOR_ZETA_CRYSTAL"/>
    <property type="match status" value="1"/>
</dbReference>
<dbReference type="SUPFAM" id="SSF50129">
    <property type="entry name" value="GroES-like"/>
    <property type="match status" value="1"/>
</dbReference>
<dbReference type="Gene3D" id="3.40.50.720">
    <property type="entry name" value="NAD(P)-binding Rossmann-like Domain"/>
    <property type="match status" value="1"/>
</dbReference>
<dbReference type="PANTHER" id="PTHR44013:SF1">
    <property type="entry name" value="ZINC-TYPE ALCOHOL DEHYDROGENASE-LIKE PROTEIN C16A3.02C"/>
    <property type="match status" value="1"/>
</dbReference>
<dbReference type="InterPro" id="IPR052733">
    <property type="entry name" value="Chloroplast_QOR"/>
</dbReference>
<sequence length="316" mass="33727">MSEKMMQAIQVQRYGGPEQLVLESIPCPRPQAGEVLVRVHTVGVLPIEWKMRQGLFKSVRPATFPYIPGSALAGVIAEVGPGVTAFNVGQAVFGRTNNGAYAEYTTGAVETLALKPEQLSFEEAATISGGATVAWSALFENANLQPGQRILIHAAAGGVGLFAVQFARWRGAQVIGTASAANTEFVRSLGADMVIDYTRTPFEELVQDIDVVLDTIGGEVLARSMQVVKRGGILISLLGEEPSQQEANRLGIRAMQNAPTFPFPSNSLLQNIARLMAEGQIKTTVARTFPLSEASHAHALSEIGHGRGRIVLQVAP</sequence>
<protein>
    <submittedName>
        <fullName evidence="2">NADPH:quinone reductase</fullName>
    </submittedName>
</protein>
<reference evidence="2 3" key="1">
    <citation type="journal article" date="2021" name="Int. J. Syst. Evol. Microbiol.">
        <title>Reticulibacter mediterranei gen. nov., sp. nov., within the new family Reticulibacteraceae fam. nov., and Ktedonospora formicarum gen. nov., sp. nov., Ktedonobacter robiniae sp. nov., Dictyobacter formicarum sp. nov. and Dictyobacter arantiisoli sp. nov., belonging to the class Ktedonobacteria.</title>
        <authorList>
            <person name="Yabe S."/>
            <person name="Zheng Y."/>
            <person name="Wang C.M."/>
            <person name="Sakai Y."/>
            <person name="Abe K."/>
            <person name="Yokota A."/>
            <person name="Donadio S."/>
            <person name="Cavaletti L."/>
            <person name="Monciardini P."/>
        </authorList>
    </citation>
    <scope>NUCLEOTIDE SEQUENCE [LARGE SCALE GENOMIC DNA]</scope>
    <source>
        <strain evidence="2 3">SOSP1-9</strain>
    </source>
</reference>
<dbReference type="InterPro" id="IPR036291">
    <property type="entry name" value="NAD(P)-bd_dom_sf"/>
</dbReference>
<dbReference type="RefSeq" id="WP_201364946.1">
    <property type="nucleotide sequence ID" value="NZ_BNJJ01000017.1"/>
</dbReference>
<dbReference type="CDD" id="cd05289">
    <property type="entry name" value="MDR_like_2"/>
    <property type="match status" value="1"/>
</dbReference>
<dbReference type="Proteomes" id="UP000635565">
    <property type="component" value="Unassembled WGS sequence"/>
</dbReference>